<keyword evidence="4" id="KW-1185">Reference proteome</keyword>
<feature type="compositionally biased region" description="Basic and acidic residues" evidence="1">
    <location>
        <begin position="246"/>
        <end position="263"/>
    </location>
</feature>
<dbReference type="SUPFAM" id="SSF53474">
    <property type="entry name" value="alpha/beta-Hydrolases"/>
    <property type="match status" value="1"/>
</dbReference>
<evidence type="ECO:0000313" key="3">
    <source>
        <dbReference type="EMBL" id="MDS0282778.1"/>
    </source>
</evidence>
<protein>
    <submittedName>
        <fullName evidence="3">Alpha/beta fold hydrolase</fullName>
    </submittedName>
</protein>
<name>A0ABU2FPU2_9EURY</name>
<dbReference type="RefSeq" id="WP_310900604.1">
    <property type="nucleotide sequence ID" value="NZ_JAMQOS010000003.1"/>
</dbReference>
<dbReference type="Gene3D" id="3.40.50.1820">
    <property type="entry name" value="alpha/beta hydrolase"/>
    <property type="match status" value="1"/>
</dbReference>
<evidence type="ECO:0000259" key="2">
    <source>
        <dbReference type="Pfam" id="PF12146"/>
    </source>
</evidence>
<dbReference type="Pfam" id="PF12146">
    <property type="entry name" value="Hydrolase_4"/>
    <property type="match status" value="1"/>
</dbReference>
<feature type="region of interest" description="Disordered" evidence="1">
    <location>
        <begin position="233"/>
        <end position="263"/>
    </location>
</feature>
<accession>A0ABU2FPU2</accession>
<gene>
    <name evidence="3" type="ORF">NDI86_11635</name>
</gene>
<reference evidence="3 4" key="1">
    <citation type="submission" date="2022-06" db="EMBL/GenBank/DDBJ databases">
        <title>Halomicroarcula sp. a new haloarchaeum isolate from saline soil.</title>
        <authorList>
            <person name="Strakova D."/>
            <person name="Galisteo C."/>
            <person name="Sanchez-Porro C."/>
            <person name="Ventosa A."/>
        </authorList>
    </citation>
    <scope>NUCLEOTIDE SEQUENCE [LARGE SCALE GENOMIC DNA]</scope>
    <source>
        <strain evidence="3 4">S3CR25-11</strain>
    </source>
</reference>
<dbReference type="Proteomes" id="UP001268864">
    <property type="component" value="Unassembled WGS sequence"/>
</dbReference>
<dbReference type="EMBL" id="JAMQOS010000003">
    <property type="protein sequence ID" value="MDS0282778.1"/>
    <property type="molecule type" value="Genomic_DNA"/>
</dbReference>
<proteinExistence type="predicted"/>
<sequence length="263" mass="28302">MTPTIRTADGLELDCAHHPADGPGRGTVLLAHGITQDMDEGGMFTRLAERLAAAGFDVVRFSYRGHGDSDGRPRGVTIAGERLDVEAAFDHARAAFDGPYFVVAKSFGAVSTCLSLERFGDTVAGLVLWNPVLDIERTFVEPQSAWGREHFSDERVAELGESGALAIADGFEIGPVLYEELHRYDPGARLAARSVPALVVHGDDDDIVPYAPTKRVATDSGADFHTVENTGHAFLTPEGTPATSGGEREQDRRTVAWLSERAE</sequence>
<dbReference type="PANTHER" id="PTHR12277">
    <property type="entry name" value="ALPHA/BETA HYDROLASE DOMAIN-CONTAINING PROTEIN"/>
    <property type="match status" value="1"/>
</dbReference>
<organism evidence="3 4">
    <name type="scientific">Haloarcula onubensis</name>
    <dbReference type="NCBI Taxonomy" id="2950539"/>
    <lineage>
        <taxon>Archaea</taxon>
        <taxon>Methanobacteriati</taxon>
        <taxon>Methanobacteriota</taxon>
        <taxon>Stenosarchaea group</taxon>
        <taxon>Halobacteria</taxon>
        <taxon>Halobacteriales</taxon>
        <taxon>Haloarculaceae</taxon>
        <taxon>Haloarcula</taxon>
    </lineage>
</organism>
<dbReference type="GO" id="GO:0016787">
    <property type="term" value="F:hydrolase activity"/>
    <property type="evidence" value="ECO:0007669"/>
    <property type="project" value="UniProtKB-KW"/>
</dbReference>
<keyword evidence="3" id="KW-0378">Hydrolase</keyword>
<evidence type="ECO:0000313" key="4">
    <source>
        <dbReference type="Proteomes" id="UP001268864"/>
    </source>
</evidence>
<comment type="caution">
    <text evidence="3">The sequence shown here is derived from an EMBL/GenBank/DDBJ whole genome shotgun (WGS) entry which is preliminary data.</text>
</comment>
<feature type="domain" description="Serine aminopeptidase S33" evidence="2">
    <location>
        <begin position="25"/>
        <end position="139"/>
    </location>
</feature>
<dbReference type="InterPro" id="IPR029058">
    <property type="entry name" value="AB_hydrolase_fold"/>
</dbReference>
<evidence type="ECO:0000256" key="1">
    <source>
        <dbReference type="SAM" id="MobiDB-lite"/>
    </source>
</evidence>
<dbReference type="InterPro" id="IPR022742">
    <property type="entry name" value="Hydrolase_4"/>
</dbReference>